<dbReference type="InterPro" id="IPR050873">
    <property type="entry name" value="V-ATPase_V0D/AC39_subunit"/>
</dbReference>
<keyword evidence="1" id="KW-0813">Transport</keyword>
<dbReference type="InterPro" id="IPR044911">
    <property type="entry name" value="V-type_ATPase_csu/dsu_dom_3"/>
</dbReference>
<evidence type="ECO:0000313" key="4">
    <source>
        <dbReference type="Proteomes" id="UP000623678"/>
    </source>
</evidence>
<keyword evidence="2" id="KW-0406">Ion transport</keyword>
<dbReference type="InterPro" id="IPR036079">
    <property type="entry name" value="ATPase_csu/dsu_sf"/>
</dbReference>
<dbReference type="PANTHER" id="PTHR38682:SF1">
    <property type="entry name" value="V-TYPE ATP SYNTHASE SUBUNIT C"/>
    <property type="match status" value="1"/>
</dbReference>
<evidence type="ECO:0000256" key="1">
    <source>
        <dbReference type="ARBA" id="ARBA00022448"/>
    </source>
</evidence>
<gene>
    <name evidence="3" type="ORF">H8705_11965</name>
</gene>
<sequence>MMFTKYDNAIMTKVRAMYGKMLTPSQYEELIHKHTVQEISAYLRDETPYGAEMEWLKDSQVHRGQLENLVRKEEFYQYTRLMKYERTKNSIYNFVIMDDEIDVILSCLRYLISGRSEEFVVNVPSFIGPYTSFNLFSLAAVRTIDDLIQALSTTPYAKVIQRCRMLKTVNGQIDYTSYEVALRTYYFQTMLDWIKKNTYFTTRRQLTEIINRQAELLNITSIYRAKTFFQMSPSKIEKLMLPFEGKIKKKTLSQLIHARDEGEFLQLMSQTAYGKQIHPKTEFIENAVHAVRYECSKKYLRFSQNPQVVFVSFMLMCSVEVENIIRIIEGVRYQLAPEEISRMLYIY</sequence>
<dbReference type="SUPFAM" id="SSF103486">
    <property type="entry name" value="V-type ATP synthase subunit C"/>
    <property type="match status" value="1"/>
</dbReference>
<dbReference type="PANTHER" id="PTHR38682">
    <property type="entry name" value="V-TYPE ATP SYNTHASE SUBUNIT C"/>
    <property type="match status" value="1"/>
</dbReference>
<dbReference type="EMBL" id="JACRTD010000009">
    <property type="protein sequence ID" value="MBC8586296.1"/>
    <property type="molecule type" value="Genomic_DNA"/>
</dbReference>
<dbReference type="RefSeq" id="WP_262396017.1">
    <property type="nucleotide sequence ID" value="NZ_JACRTD010000009.1"/>
</dbReference>
<dbReference type="InterPro" id="IPR002843">
    <property type="entry name" value="ATPase_V0-cplx_csu/dsu"/>
</dbReference>
<proteinExistence type="predicted"/>
<keyword evidence="4" id="KW-1185">Reference proteome</keyword>
<evidence type="ECO:0000256" key="2">
    <source>
        <dbReference type="ARBA" id="ARBA00023065"/>
    </source>
</evidence>
<dbReference type="Proteomes" id="UP000623678">
    <property type="component" value="Unassembled WGS sequence"/>
</dbReference>
<evidence type="ECO:0000313" key="3">
    <source>
        <dbReference type="EMBL" id="MBC8586296.1"/>
    </source>
</evidence>
<dbReference type="Pfam" id="PF01992">
    <property type="entry name" value="vATP-synt_AC39"/>
    <property type="match status" value="1"/>
</dbReference>
<reference evidence="3" key="1">
    <citation type="submission" date="2020-08" db="EMBL/GenBank/DDBJ databases">
        <title>Genome public.</title>
        <authorList>
            <person name="Liu C."/>
            <person name="Sun Q."/>
        </authorList>
    </citation>
    <scope>NUCLEOTIDE SEQUENCE</scope>
    <source>
        <strain evidence="3">NSJ-64</strain>
    </source>
</reference>
<accession>A0A926ERC0</accession>
<name>A0A926ERC0_9FIRM</name>
<comment type="caution">
    <text evidence="3">The sequence shown here is derived from an EMBL/GenBank/DDBJ whole genome shotgun (WGS) entry which is preliminary data.</text>
</comment>
<dbReference type="Gene3D" id="1.10.132.50">
    <property type="entry name" value="ATP synthase (C/AC39) subunit, domain 3"/>
    <property type="match status" value="3"/>
</dbReference>
<protein>
    <submittedName>
        <fullName evidence="3">V-type ATPase subunit</fullName>
    </submittedName>
</protein>
<dbReference type="AlphaFoldDB" id="A0A926ERC0"/>
<organism evidence="3 4">
    <name type="scientific">Youxingia wuxianensis</name>
    <dbReference type="NCBI Taxonomy" id="2763678"/>
    <lineage>
        <taxon>Bacteria</taxon>
        <taxon>Bacillati</taxon>
        <taxon>Bacillota</taxon>
        <taxon>Clostridia</taxon>
        <taxon>Eubacteriales</taxon>
        <taxon>Oscillospiraceae</taxon>
        <taxon>Youxingia</taxon>
    </lineage>
</organism>
<dbReference type="GO" id="GO:0046961">
    <property type="term" value="F:proton-transporting ATPase activity, rotational mechanism"/>
    <property type="evidence" value="ECO:0007669"/>
    <property type="project" value="InterPro"/>
</dbReference>